<dbReference type="KEGG" id="mde:101887585"/>
<dbReference type="RefSeq" id="XP_019893291.1">
    <property type="nucleotide sequence ID" value="XM_020037732.2"/>
</dbReference>
<proteinExistence type="predicted"/>
<accession>A0A9J7DI77</accession>
<dbReference type="Proteomes" id="UP001652621">
    <property type="component" value="Unplaced"/>
</dbReference>
<name>A0A9J7DI77_MUSDO</name>
<evidence type="ECO:0000313" key="2">
    <source>
        <dbReference type="RefSeq" id="XP_019893291.1"/>
    </source>
</evidence>
<dbReference type="OrthoDB" id="8056520at2759"/>
<reference evidence="2" key="1">
    <citation type="submission" date="2025-08" db="UniProtKB">
        <authorList>
            <consortium name="RefSeq"/>
        </authorList>
    </citation>
    <scope>IDENTIFICATION</scope>
    <source>
        <strain evidence="2">Aabys</strain>
        <tissue evidence="2">Whole body</tissue>
    </source>
</reference>
<keyword evidence="1" id="KW-1185">Reference proteome</keyword>
<dbReference type="AlphaFoldDB" id="A0A9J7DI77"/>
<organism evidence="1 2">
    <name type="scientific">Musca domestica</name>
    <name type="common">House fly</name>
    <dbReference type="NCBI Taxonomy" id="7370"/>
    <lineage>
        <taxon>Eukaryota</taxon>
        <taxon>Metazoa</taxon>
        <taxon>Ecdysozoa</taxon>
        <taxon>Arthropoda</taxon>
        <taxon>Hexapoda</taxon>
        <taxon>Insecta</taxon>
        <taxon>Pterygota</taxon>
        <taxon>Neoptera</taxon>
        <taxon>Endopterygota</taxon>
        <taxon>Diptera</taxon>
        <taxon>Brachycera</taxon>
        <taxon>Muscomorpha</taxon>
        <taxon>Muscoidea</taxon>
        <taxon>Muscidae</taxon>
        <taxon>Musca</taxon>
    </lineage>
</organism>
<dbReference type="GeneID" id="101887585"/>
<gene>
    <name evidence="2" type="primary">LOC101887585</name>
</gene>
<protein>
    <submittedName>
        <fullName evidence="2">Uncharacterized protein LOC101887585 isoform X1</fullName>
    </submittedName>
</protein>
<evidence type="ECO:0000313" key="1">
    <source>
        <dbReference type="Proteomes" id="UP001652621"/>
    </source>
</evidence>
<sequence length="265" mass="31860">MQRIENLDCFQCWRNKENVRGEKIKLNNPKYCWLYPKNKSKDLNNLLPKFENCNASLYTKCDYYLERHVHEIILRLEKLFKSHNDLTNKELDIQNQLMDIIWINSQKYLILNGNGLCVKTYPEIISSRYEQEILQELLYNIEKIHSSNCRMSKSLEYINEQLIDLKNWCSKLDYKVDSPFILGTYYLKSLSYTRNLIEDLYQYFHTNLSKLKSWAELITPSDPVSIEDYKALIQPCKDYETNVVEYLDSCRCMRSKRFKCREKQT</sequence>
<dbReference type="VEuPathDB" id="VectorBase:MDOMA2_003204"/>